<feature type="compositionally biased region" description="Basic and acidic residues" evidence="8">
    <location>
        <begin position="269"/>
        <end position="295"/>
    </location>
</feature>
<keyword evidence="6 7" id="KW-0472">Membrane</keyword>
<dbReference type="InterPro" id="IPR038869">
    <property type="entry name" value="DLT1"/>
</dbReference>
<reference evidence="9" key="1">
    <citation type="submission" date="2015-10" db="EMBL/GenBank/DDBJ databases">
        <authorList>
            <person name="Regsiter A."/>
            <person name="william w."/>
        </authorList>
    </citation>
    <scope>NUCLEOTIDE SEQUENCE</scope>
    <source>
        <strain evidence="9">Montdore</strain>
    </source>
</reference>
<protein>
    <recommendedName>
        <fullName evidence="3 7">Defect at low temperature protein 1</fullName>
    </recommendedName>
</protein>
<comment type="caution">
    <text evidence="7">Lacks conserved residue(s) required for the propagation of feature annotation.</text>
</comment>
<evidence type="ECO:0000256" key="3">
    <source>
        <dbReference type="ARBA" id="ARBA00021353"/>
    </source>
</evidence>
<evidence type="ECO:0000256" key="1">
    <source>
        <dbReference type="ARBA" id="ARBA00002489"/>
    </source>
</evidence>
<feature type="transmembrane region" description="Helical" evidence="7">
    <location>
        <begin position="46"/>
        <end position="65"/>
    </location>
</feature>
<evidence type="ECO:0000256" key="2">
    <source>
        <dbReference type="ARBA" id="ARBA00005550"/>
    </source>
</evidence>
<dbReference type="GO" id="GO:0016020">
    <property type="term" value="C:membrane"/>
    <property type="evidence" value="ECO:0007669"/>
    <property type="project" value="UniProtKB-SubCell"/>
</dbReference>
<evidence type="ECO:0000256" key="8">
    <source>
        <dbReference type="SAM" id="MobiDB-lite"/>
    </source>
</evidence>
<comment type="function">
    <text evidence="1 7">Required for growth under high-pressure and low-temperature conditions.</text>
</comment>
<organism evidence="9 10">
    <name type="scientific">Tuber aestivum</name>
    <name type="common">summer truffle</name>
    <dbReference type="NCBI Taxonomy" id="59557"/>
    <lineage>
        <taxon>Eukaryota</taxon>
        <taxon>Fungi</taxon>
        <taxon>Dikarya</taxon>
        <taxon>Ascomycota</taxon>
        <taxon>Pezizomycotina</taxon>
        <taxon>Pezizomycetes</taxon>
        <taxon>Pezizales</taxon>
        <taxon>Tuberaceae</taxon>
        <taxon>Tuber</taxon>
    </lineage>
</organism>
<evidence type="ECO:0000256" key="4">
    <source>
        <dbReference type="ARBA" id="ARBA00022692"/>
    </source>
</evidence>
<gene>
    <name evidence="7" type="primary">DLT1</name>
    <name evidence="9" type="ORF">GSTUAT00000132001</name>
</gene>
<comment type="subcellular location">
    <subcellularLocation>
        <location evidence="7">Membrane</location>
        <topology evidence="7">Multi-pass membrane protein</topology>
    </subcellularLocation>
</comment>
<dbReference type="Proteomes" id="UP001412239">
    <property type="component" value="Unassembled WGS sequence"/>
</dbReference>
<dbReference type="PANTHER" id="PTHR40021">
    <property type="entry name" value="DEFECT AT LOW TEMPERATURE PROTEIN 1"/>
    <property type="match status" value="1"/>
</dbReference>
<dbReference type="PANTHER" id="PTHR40021:SF1">
    <property type="entry name" value="DEFECT AT LOW TEMPERATURE PROTEIN 1"/>
    <property type="match status" value="1"/>
</dbReference>
<evidence type="ECO:0000256" key="5">
    <source>
        <dbReference type="ARBA" id="ARBA00022989"/>
    </source>
</evidence>
<accession>A0A292QA34</accession>
<dbReference type="EMBL" id="LN890943">
    <property type="protein sequence ID" value="CUS15855.1"/>
    <property type="molecule type" value="Genomic_DNA"/>
</dbReference>
<proteinExistence type="inferred from homology"/>
<evidence type="ECO:0000256" key="7">
    <source>
        <dbReference type="RuleBase" id="RU367100"/>
    </source>
</evidence>
<feature type="region of interest" description="Disordered" evidence="8">
    <location>
        <begin position="268"/>
        <end position="362"/>
    </location>
</feature>
<keyword evidence="4 7" id="KW-0812">Transmembrane</keyword>
<keyword evidence="5 7" id="KW-1133">Transmembrane helix</keyword>
<keyword evidence="10" id="KW-1185">Reference proteome</keyword>
<evidence type="ECO:0000313" key="10">
    <source>
        <dbReference type="Proteomes" id="UP001412239"/>
    </source>
</evidence>
<feature type="compositionally biased region" description="Basic and acidic residues" evidence="8">
    <location>
        <begin position="304"/>
        <end position="321"/>
    </location>
</feature>
<sequence>MRFTLFHFFYSTSFTVLFLLLAILVLITPADTIVQALIRNVRINNVFIVAGCYVLTALIALILYISRIYSVRRLMADIPKSYAPVKKGYLRPRVHKAVTANLSRSAVIAVQNRPKEGEEGVWGEIKHPGWSGGTGQLPNVQYLSVVKELPNLLEMEALSLCAPESPRGGLRTPALSGPEEITAPDQEVVRRQPHVSFRAYLNQLAAVGYVRQDVADLFMARYERARFRNQGEGIEEREFMELMNVFAGLLKTLGDDLFLDSTFASSHHRNWEPRDEDSNGGDDRERMEPERRDRYSSSGYETTSTEHEQGEGLRSTPDRPNDNLIAGARRRRTGTIGSTNINMRRATTATTAESITSPEDNGIEMVSLRPKDARRLSVRTSAGTFG</sequence>
<dbReference type="AlphaFoldDB" id="A0A292QA34"/>
<evidence type="ECO:0000256" key="6">
    <source>
        <dbReference type="ARBA" id="ARBA00023136"/>
    </source>
</evidence>
<name>A0A292QA34_9PEZI</name>
<evidence type="ECO:0000313" key="9">
    <source>
        <dbReference type="EMBL" id="CUS15855.1"/>
    </source>
</evidence>
<comment type="similarity">
    <text evidence="2 7">Belongs to the DLT1 family.</text>
</comment>